<reference evidence="6" key="2">
    <citation type="submission" date="2021-04" db="EMBL/GenBank/DDBJ databases">
        <authorList>
            <person name="Gilroy R."/>
        </authorList>
    </citation>
    <scope>NUCLEOTIDE SEQUENCE</scope>
    <source>
        <strain evidence="6">ChiGjej4B4-12881</strain>
    </source>
</reference>
<accession>A0A9D2AW95</accession>
<organism evidence="6 7">
    <name type="scientific">Candidatus Lachnoclostridium stercoripullorum</name>
    <dbReference type="NCBI Taxonomy" id="2838635"/>
    <lineage>
        <taxon>Bacteria</taxon>
        <taxon>Bacillati</taxon>
        <taxon>Bacillota</taxon>
        <taxon>Clostridia</taxon>
        <taxon>Lachnospirales</taxon>
        <taxon>Lachnospiraceae</taxon>
    </lineage>
</organism>
<dbReference type="EMBL" id="DXEU01000025">
    <property type="protein sequence ID" value="HIX51444.1"/>
    <property type="molecule type" value="Genomic_DNA"/>
</dbReference>
<evidence type="ECO:0000259" key="5">
    <source>
        <dbReference type="Pfam" id="PF13476"/>
    </source>
</evidence>
<dbReference type="GO" id="GO:0006302">
    <property type="term" value="P:double-strand break repair"/>
    <property type="evidence" value="ECO:0007669"/>
    <property type="project" value="InterPro"/>
</dbReference>
<evidence type="ECO:0000256" key="3">
    <source>
        <dbReference type="ARBA" id="ARBA00013368"/>
    </source>
</evidence>
<protein>
    <recommendedName>
        <fullName evidence="3">Nuclease SbcCD subunit C</fullName>
    </recommendedName>
</protein>
<evidence type="ECO:0000256" key="1">
    <source>
        <dbReference type="ARBA" id="ARBA00006930"/>
    </source>
</evidence>
<evidence type="ECO:0000313" key="6">
    <source>
        <dbReference type="EMBL" id="HIX51444.1"/>
    </source>
</evidence>
<dbReference type="PANTHER" id="PTHR32114:SF2">
    <property type="entry name" value="ABC TRANSPORTER ABCH.3"/>
    <property type="match status" value="1"/>
</dbReference>
<name>A0A9D2AW95_9FIRM</name>
<dbReference type="Gene3D" id="3.40.50.300">
    <property type="entry name" value="P-loop containing nucleotide triphosphate hydrolases"/>
    <property type="match status" value="2"/>
</dbReference>
<keyword evidence="4" id="KW-0175">Coiled coil</keyword>
<comment type="subunit">
    <text evidence="2">Heterodimer of SbcC and SbcD.</text>
</comment>
<dbReference type="Pfam" id="PF13476">
    <property type="entry name" value="AAA_23"/>
    <property type="match status" value="1"/>
</dbReference>
<feature type="domain" description="Rad50/SbcC-type AAA" evidence="5">
    <location>
        <begin position="5"/>
        <end position="190"/>
    </location>
</feature>
<feature type="coiled-coil region" evidence="4">
    <location>
        <begin position="444"/>
        <end position="505"/>
    </location>
</feature>
<evidence type="ECO:0000256" key="4">
    <source>
        <dbReference type="SAM" id="Coils"/>
    </source>
</evidence>
<dbReference type="Pfam" id="PF13558">
    <property type="entry name" value="SbcC_Walker_B"/>
    <property type="match status" value="1"/>
</dbReference>
<sequence>MKPVRLRISAFGPYAGEMELDMTKLGESGLYLITGDTGAGKTTIFDAITFALYGEASGENREPVMLRSKYAEPSVPTEVELTFSCGDKIYTVRRNPEYERPAKRGGGTTLQRAEAELVFPDGRTVTRLKDVNQGVREILGLDRNQFSQIAMIAQGDFMKLILADTRERQAIFREIFKTGYYRTLQEKLREESGRLRSLCEGEKAGIAQYVDGIRWPEPEKAAGELPVEEVCALLEKVMEEDLLAEREAERRDAELGRELEQVKSLLGQAAELERLRNLLAREEEKRRAAAEELAGCRERLERETGRQAEQGELERAAAALEAELPGYGRLEKLRLDISEAEDRLAAQRRQQEACRASARGAQAFLENLKGERERLEHAGEQLERLNREKGQLEAEGKALGELNRDVAAWLEGRRNWRELEKTWTDGESRRQGFRLRQGELGTALADLEERIKALEGVNAKKMELSGQLERELQRQGELEALERELREQEKRREEYGKAREAYRAAAGEADRLGERYQAMNRAFLDGQAGILAETLEAGKPCPVCGSLEHPRRAVRRTETPSEAALNRAMESWEQARSRAEEASRAAGSRLGAMESGETALAARLEKITGDGGLDGAGERVRRLGERSAACQRELRTGILAAEQDMERRKSGEEERERLQLLQRDVQRQEEELAEQLAEVKNKSERQRGQSELLLQKMAGQREALGLAGEGDISRLQEEIRRRIQMAAGRAEQLGQAIAEETARVSRREELSQRIPEAEGDLRRKEEALGACASGIAALESQKKELERQLLAAKVDLRFGEIGQARAELQRLRTVIAGMKDALERARNAWDACRTSLAECDGKIAQIKGQLERGAEVDGEKAEKAREALEAERTGLETRRKLLFSRREANGTALENIRRRSGRLEALEREWAMVQALSNTAGGNVSGREKIMLETYIQMTYFDRIIDRANTRFMIMSGGQYELKRRERAMNNQSQSGLELDVIDHYNGSERSVRTLSGGESFQASLSLALGLSDEIQSLAGGIRLESMFVDEGFGSLDESALEQAVQALAGLTEGNRLVGIISHVAELKERIDRQIVVTKERTGGSRAEIRS</sequence>
<dbReference type="GO" id="GO:0016887">
    <property type="term" value="F:ATP hydrolysis activity"/>
    <property type="evidence" value="ECO:0007669"/>
    <property type="project" value="InterPro"/>
</dbReference>
<feature type="coiled-coil region" evidence="4">
    <location>
        <begin position="651"/>
        <end position="689"/>
    </location>
</feature>
<evidence type="ECO:0000313" key="7">
    <source>
        <dbReference type="Proteomes" id="UP000886780"/>
    </source>
</evidence>
<feature type="coiled-coil region" evidence="4">
    <location>
        <begin position="747"/>
        <end position="828"/>
    </location>
</feature>
<comment type="caution">
    <text evidence="6">The sequence shown here is derived from an EMBL/GenBank/DDBJ whole genome shotgun (WGS) entry which is preliminary data.</text>
</comment>
<comment type="similarity">
    <text evidence="1">Belongs to the SMC family. SbcC subfamily.</text>
</comment>
<feature type="coiled-coil region" evidence="4">
    <location>
        <begin position="262"/>
        <end position="299"/>
    </location>
</feature>
<dbReference type="AlphaFoldDB" id="A0A9D2AW95"/>
<dbReference type="SUPFAM" id="SSF52540">
    <property type="entry name" value="P-loop containing nucleoside triphosphate hydrolases"/>
    <property type="match status" value="1"/>
</dbReference>
<reference evidence="6" key="1">
    <citation type="journal article" date="2021" name="PeerJ">
        <title>Extensive microbial diversity within the chicken gut microbiome revealed by metagenomics and culture.</title>
        <authorList>
            <person name="Gilroy R."/>
            <person name="Ravi A."/>
            <person name="Getino M."/>
            <person name="Pursley I."/>
            <person name="Horton D.L."/>
            <person name="Alikhan N.F."/>
            <person name="Baker D."/>
            <person name="Gharbi K."/>
            <person name="Hall N."/>
            <person name="Watson M."/>
            <person name="Adriaenssens E.M."/>
            <person name="Foster-Nyarko E."/>
            <person name="Jarju S."/>
            <person name="Secka A."/>
            <person name="Antonio M."/>
            <person name="Oren A."/>
            <person name="Chaudhuri R.R."/>
            <person name="La Ragione R."/>
            <person name="Hildebrand F."/>
            <person name="Pallen M.J."/>
        </authorList>
    </citation>
    <scope>NUCLEOTIDE SEQUENCE</scope>
    <source>
        <strain evidence="6">ChiGjej4B4-12881</strain>
    </source>
</reference>
<feature type="coiled-coil region" evidence="4">
    <location>
        <begin position="330"/>
        <end position="402"/>
    </location>
</feature>
<dbReference type="Proteomes" id="UP000886780">
    <property type="component" value="Unassembled WGS sequence"/>
</dbReference>
<dbReference type="InterPro" id="IPR027417">
    <property type="entry name" value="P-loop_NTPase"/>
</dbReference>
<dbReference type="PANTHER" id="PTHR32114">
    <property type="entry name" value="ABC TRANSPORTER ABCH.3"/>
    <property type="match status" value="1"/>
</dbReference>
<evidence type="ECO:0000256" key="2">
    <source>
        <dbReference type="ARBA" id="ARBA00011322"/>
    </source>
</evidence>
<dbReference type="InterPro" id="IPR038729">
    <property type="entry name" value="Rad50/SbcC_AAA"/>
</dbReference>
<proteinExistence type="inferred from homology"/>
<gene>
    <name evidence="6" type="ORF">IAA28_01410</name>
</gene>